<reference evidence="2" key="2">
    <citation type="submission" date="2025-08" db="UniProtKB">
        <authorList>
            <consortium name="RefSeq"/>
        </authorList>
    </citation>
    <scope>IDENTIFICATION</scope>
    <source>
        <tissue evidence="2">Leaf</tissue>
    </source>
</reference>
<name>A0AC58S975_TOBAC</name>
<proteinExistence type="predicted"/>
<reference evidence="1" key="1">
    <citation type="journal article" date="2014" name="Nat. Commun.">
        <title>The tobacco genome sequence and its comparison with those of tomato and potato.</title>
        <authorList>
            <person name="Sierro N."/>
            <person name="Battey J.N."/>
            <person name="Ouadi S."/>
            <person name="Bakaher N."/>
            <person name="Bovet L."/>
            <person name="Willig A."/>
            <person name="Goepfert S."/>
            <person name="Peitsch M.C."/>
            <person name="Ivanov N.V."/>
        </authorList>
    </citation>
    <scope>NUCLEOTIDE SEQUENCE [LARGE SCALE GENOMIC DNA]</scope>
</reference>
<organism evidence="1 2">
    <name type="scientific">Nicotiana tabacum</name>
    <name type="common">Common tobacco</name>
    <dbReference type="NCBI Taxonomy" id="4097"/>
    <lineage>
        <taxon>Eukaryota</taxon>
        <taxon>Viridiplantae</taxon>
        <taxon>Streptophyta</taxon>
        <taxon>Embryophyta</taxon>
        <taxon>Tracheophyta</taxon>
        <taxon>Spermatophyta</taxon>
        <taxon>Magnoliopsida</taxon>
        <taxon>eudicotyledons</taxon>
        <taxon>Gunneridae</taxon>
        <taxon>Pentapetalae</taxon>
        <taxon>asterids</taxon>
        <taxon>lamiids</taxon>
        <taxon>Solanales</taxon>
        <taxon>Solanaceae</taxon>
        <taxon>Nicotianoideae</taxon>
        <taxon>Nicotianeae</taxon>
        <taxon>Nicotiana</taxon>
    </lineage>
</organism>
<protein>
    <submittedName>
        <fullName evidence="2">Uncharacterized protein LOC142166357</fullName>
    </submittedName>
</protein>
<evidence type="ECO:0000313" key="2">
    <source>
        <dbReference type="RefSeq" id="XP_075081542.1"/>
    </source>
</evidence>
<sequence>MPLSKNKSCKKIGGKEETRRSKKIGETGGNSHDHHVQIHLEESMKICFYTNVVFYFAGEATVSMPYSLRNFQLVVLVQCTHSTGRELKVGKSMEARKIWRAVGEHSDIEASKYRRFMVHIIYPIVLVHILINMSLHWRLQTSDTQEWNTKRRLPRNLGSTVLNSMYVCTKTLHFIGTSVHKWCHAVIAPDFCWKSISLLSKKDMIIYVQDCSNRVGMERQTNADHHDQILWEEIMGVIVYTNFVFFFAGKVTVSMSYSMIQTQWVVLTPSDHSFESVSVVSASMDSRNGTYYRMGILQKDSDNLTVN</sequence>
<keyword evidence="1" id="KW-1185">Reference proteome</keyword>
<dbReference type="RefSeq" id="XP_075081542.1">
    <property type="nucleotide sequence ID" value="XM_075225441.1"/>
</dbReference>
<accession>A0AC58S975</accession>
<dbReference type="Proteomes" id="UP000790787">
    <property type="component" value="Chromosome 11"/>
</dbReference>
<evidence type="ECO:0000313" key="1">
    <source>
        <dbReference type="Proteomes" id="UP000790787"/>
    </source>
</evidence>
<gene>
    <name evidence="2" type="primary">LOC142166357</name>
</gene>